<protein>
    <submittedName>
        <fullName evidence="1">Uncharacterized protein</fullName>
    </submittedName>
</protein>
<dbReference type="AlphaFoldDB" id="A0AAD7RLU0"/>
<gene>
    <name evidence="1" type="ORF">AAFF_G00168800</name>
</gene>
<organism evidence="1 2">
    <name type="scientific">Aldrovandia affinis</name>
    <dbReference type="NCBI Taxonomy" id="143900"/>
    <lineage>
        <taxon>Eukaryota</taxon>
        <taxon>Metazoa</taxon>
        <taxon>Chordata</taxon>
        <taxon>Craniata</taxon>
        <taxon>Vertebrata</taxon>
        <taxon>Euteleostomi</taxon>
        <taxon>Actinopterygii</taxon>
        <taxon>Neopterygii</taxon>
        <taxon>Teleostei</taxon>
        <taxon>Notacanthiformes</taxon>
        <taxon>Halosauridae</taxon>
        <taxon>Aldrovandia</taxon>
    </lineage>
</organism>
<accession>A0AAD7RLU0</accession>
<evidence type="ECO:0000313" key="2">
    <source>
        <dbReference type="Proteomes" id="UP001221898"/>
    </source>
</evidence>
<name>A0AAD7RLU0_9TELE</name>
<sequence>MDLARRVIARGLPPDAAPVERLASERWCRLHPALSQTAVSTVSWETWHEHVSDVLYTATLRSFYQDGHPSEDWTGAIVVSGPKMDPDGTRVRPDGTVVGTPFGMPGETRPSVELLTFRCRNGSGSRITRPAIHRSLFR</sequence>
<evidence type="ECO:0000313" key="1">
    <source>
        <dbReference type="EMBL" id="KAJ8386554.1"/>
    </source>
</evidence>
<reference evidence="1" key="1">
    <citation type="journal article" date="2023" name="Science">
        <title>Genome structures resolve the early diversification of teleost fishes.</title>
        <authorList>
            <person name="Parey E."/>
            <person name="Louis A."/>
            <person name="Montfort J."/>
            <person name="Bouchez O."/>
            <person name="Roques C."/>
            <person name="Iampietro C."/>
            <person name="Lluch J."/>
            <person name="Castinel A."/>
            <person name="Donnadieu C."/>
            <person name="Desvignes T."/>
            <person name="Floi Bucao C."/>
            <person name="Jouanno E."/>
            <person name="Wen M."/>
            <person name="Mejri S."/>
            <person name="Dirks R."/>
            <person name="Jansen H."/>
            <person name="Henkel C."/>
            <person name="Chen W.J."/>
            <person name="Zahm M."/>
            <person name="Cabau C."/>
            <person name="Klopp C."/>
            <person name="Thompson A.W."/>
            <person name="Robinson-Rechavi M."/>
            <person name="Braasch I."/>
            <person name="Lecointre G."/>
            <person name="Bobe J."/>
            <person name="Postlethwait J.H."/>
            <person name="Berthelot C."/>
            <person name="Roest Crollius H."/>
            <person name="Guiguen Y."/>
        </authorList>
    </citation>
    <scope>NUCLEOTIDE SEQUENCE</scope>
    <source>
        <strain evidence="1">NC1722</strain>
    </source>
</reference>
<proteinExistence type="predicted"/>
<comment type="caution">
    <text evidence="1">The sequence shown here is derived from an EMBL/GenBank/DDBJ whole genome shotgun (WGS) entry which is preliminary data.</text>
</comment>
<keyword evidence="2" id="KW-1185">Reference proteome</keyword>
<dbReference type="Proteomes" id="UP001221898">
    <property type="component" value="Unassembled WGS sequence"/>
</dbReference>
<dbReference type="EMBL" id="JAINUG010000226">
    <property type="protein sequence ID" value="KAJ8386554.1"/>
    <property type="molecule type" value="Genomic_DNA"/>
</dbReference>